<evidence type="ECO:0000313" key="3">
    <source>
        <dbReference type="Proteomes" id="UP000056450"/>
    </source>
</evidence>
<dbReference type="EMBL" id="LOTQ01000061">
    <property type="protein sequence ID" value="KUZ97623.1"/>
    <property type="molecule type" value="Genomic_DNA"/>
</dbReference>
<name>A0AAP1C0S4_9BURK</name>
<dbReference type="Proteomes" id="UP000056450">
    <property type="component" value="Unassembled WGS sequence"/>
</dbReference>
<accession>A0AAP1C0S4</accession>
<reference evidence="2 3" key="1">
    <citation type="submission" date="2015-11" db="EMBL/GenBank/DDBJ databases">
        <title>Expanding the genomic diversity of Burkholderia species for the development of highly accurate diagnostics.</title>
        <authorList>
            <person name="Sahl J."/>
            <person name="Keim P."/>
            <person name="Wagner D."/>
        </authorList>
    </citation>
    <scope>NUCLEOTIDE SEQUENCE [LARGE SCALE GENOMIC DNA]</scope>
    <source>
        <strain evidence="2 3">RF32-BP12</strain>
    </source>
</reference>
<evidence type="ECO:0000256" key="1">
    <source>
        <dbReference type="SAM" id="MobiDB-lite"/>
    </source>
</evidence>
<gene>
    <name evidence="2" type="ORF">WI41_02900</name>
</gene>
<dbReference type="RefSeq" id="WP_059548948.1">
    <property type="nucleotide sequence ID" value="NZ_LOTQ01000061.1"/>
</dbReference>
<proteinExistence type="predicted"/>
<comment type="caution">
    <text evidence="2">The sequence shown here is derived from an EMBL/GenBank/DDBJ whole genome shotgun (WGS) entry which is preliminary data.</text>
</comment>
<feature type="region of interest" description="Disordered" evidence="1">
    <location>
        <begin position="1"/>
        <end position="32"/>
    </location>
</feature>
<sequence>MFAGAGRRPFGGERGQRLPGGRGIAVNPSPGAHVVTRGDEMCEERIARERAEFARIASA</sequence>
<protein>
    <submittedName>
        <fullName evidence="2">Uncharacterized protein</fullName>
    </submittedName>
</protein>
<dbReference type="AlphaFoldDB" id="A0AAP1C0S4"/>
<evidence type="ECO:0000313" key="2">
    <source>
        <dbReference type="EMBL" id="KUZ97623.1"/>
    </source>
</evidence>
<organism evidence="2 3">
    <name type="scientific">Burkholderia latens</name>
    <dbReference type="NCBI Taxonomy" id="488446"/>
    <lineage>
        <taxon>Bacteria</taxon>
        <taxon>Pseudomonadati</taxon>
        <taxon>Pseudomonadota</taxon>
        <taxon>Betaproteobacteria</taxon>
        <taxon>Burkholderiales</taxon>
        <taxon>Burkholderiaceae</taxon>
        <taxon>Burkholderia</taxon>
        <taxon>Burkholderia cepacia complex</taxon>
    </lineage>
</organism>